<dbReference type="InterPro" id="IPR029066">
    <property type="entry name" value="PLP-binding_barrel"/>
</dbReference>
<dbReference type="GO" id="GO:0033387">
    <property type="term" value="P:putrescine biosynthetic process from arginine, via ornithine"/>
    <property type="evidence" value="ECO:0007669"/>
    <property type="project" value="TreeGrafter"/>
</dbReference>
<keyword evidence="3 9" id="KW-0663">Pyridoxal phosphate</keyword>
<dbReference type="InterPro" id="IPR022653">
    <property type="entry name" value="De-COase2_pyr-phos_BS"/>
</dbReference>
<feature type="active site" description="Proton donor" evidence="9">
    <location>
        <position position="340"/>
    </location>
</feature>
<dbReference type="InterPro" id="IPR002433">
    <property type="entry name" value="Orn_de-COase"/>
</dbReference>
<evidence type="ECO:0000256" key="2">
    <source>
        <dbReference type="ARBA" id="ARBA00008872"/>
    </source>
</evidence>
<dbReference type="FunFam" id="3.20.20.10:FF:000005">
    <property type="entry name" value="Ornithine decarboxylase"/>
    <property type="match status" value="1"/>
</dbReference>
<dbReference type="InterPro" id="IPR000183">
    <property type="entry name" value="Orn/DAP/Arg_de-COase"/>
</dbReference>
<evidence type="ECO:0000256" key="4">
    <source>
        <dbReference type="ARBA" id="ARBA00023239"/>
    </source>
</evidence>
<dbReference type="Gene3D" id="2.40.37.10">
    <property type="entry name" value="Lyase, Ornithine Decarboxylase, Chain A, domain 1"/>
    <property type="match status" value="1"/>
</dbReference>
<keyword evidence="4" id="KW-0456">Lyase</keyword>
<evidence type="ECO:0000256" key="7">
    <source>
        <dbReference type="ARBA" id="ARBA00046672"/>
    </source>
</evidence>
<dbReference type="PANTHER" id="PTHR11482">
    <property type="entry name" value="ARGININE/DIAMINOPIMELATE/ORNITHINE DECARBOXYLASE"/>
    <property type="match status" value="1"/>
</dbReference>
<comment type="cofactor">
    <cofactor evidence="1 9">
        <name>pyridoxal 5'-phosphate</name>
        <dbReference type="ChEBI" id="CHEBI:597326"/>
    </cofactor>
</comment>
<evidence type="ECO:0000313" key="12">
    <source>
        <dbReference type="Proteomes" id="UP000807469"/>
    </source>
</evidence>
<comment type="similarity">
    <text evidence="2">Belongs to the Orn/Lys/Arg decarboxylase class-II family.</text>
</comment>
<dbReference type="CDD" id="cd00622">
    <property type="entry name" value="PLPDE_III_ODC"/>
    <property type="match status" value="1"/>
</dbReference>
<accession>A0A9P5Z1G5</accession>
<dbReference type="InterPro" id="IPR022644">
    <property type="entry name" value="De-COase2_N"/>
</dbReference>
<dbReference type="OrthoDB" id="5034579at2759"/>
<keyword evidence="12" id="KW-1185">Reference proteome</keyword>
<dbReference type="PRINTS" id="PR01179">
    <property type="entry name" value="ODADCRBXLASE"/>
</dbReference>
<organism evidence="11 12">
    <name type="scientific">Pholiota conissans</name>
    <dbReference type="NCBI Taxonomy" id="109636"/>
    <lineage>
        <taxon>Eukaryota</taxon>
        <taxon>Fungi</taxon>
        <taxon>Dikarya</taxon>
        <taxon>Basidiomycota</taxon>
        <taxon>Agaricomycotina</taxon>
        <taxon>Agaricomycetes</taxon>
        <taxon>Agaricomycetidae</taxon>
        <taxon>Agaricales</taxon>
        <taxon>Agaricineae</taxon>
        <taxon>Strophariaceae</taxon>
        <taxon>Pholiota</taxon>
    </lineage>
</organism>
<evidence type="ECO:0000313" key="11">
    <source>
        <dbReference type="EMBL" id="KAF9477736.1"/>
    </source>
</evidence>
<protein>
    <recommendedName>
        <fullName evidence="6">ornithine decarboxylase</fullName>
        <ecNumber evidence="6">4.1.1.17</ecNumber>
    </recommendedName>
</protein>
<sequence>MNASRLAAEHVPDAEKAFFVADLSEVYRQHQRWRACLPEIQPFYAVKCNPDPYIIRLLASQGAGFDCASNNEIAMVLDVGGIDPSNIIFANPCKAVSFVRNAAKKGVDLMTFDNADELYKIARAHPGARCVVRILTDDSKSLCAFGIKFGAPLVTVPGLLAKAKELNLDVVGVSFHVGSGCYDPSVYMDAIMRARGVFDMGADAGYAFKLLDVGGGFEDARFEHAASVLTQAIDRYFPERGDIKIIAEPGRFYVSKAFRLAANIIARRAPLTAAPSQAPTDASDDQPKVMYYINDGVYGAFNCILFDHQVVQPYVLSMGGSFHVSDAEATHTSSVWGPTCDSIDCVSPKTVLPSGLQVGDWLGFDNMGAYTVCAASQFNGFEVSNVIYTTGGVVGSSEVRKALVGFAAEVDERAVFSST</sequence>
<evidence type="ECO:0000256" key="6">
    <source>
        <dbReference type="ARBA" id="ARBA00034138"/>
    </source>
</evidence>
<dbReference type="Proteomes" id="UP000807469">
    <property type="component" value="Unassembled WGS sequence"/>
</dbReference>
<evidence type="ECO:0000256" key="3">
    <source>
        <dbReference type="ARBA" id="ARBA00022898"/>
    </source>
</evidence>
<dbReference type="Gene3D" id="3.20.20.10">
    <property type="entry name" value="Alanine racemase"/>
    <property type="match status" value="1"/>
</dbReference>
<dbReference type="PANTHER" id="PTHR11482:SF6">
    <property type="entry name" value="ORNITHINE DECARBOXYLASE 1-RELATED"/>
    <property type="match status" value="1"/>
</dbReference>
<comment type="pathway">
    <text evidence="5">Amine and polyamine biosynthesis; putrescine biosynthesis via L-ornithine pathway; putrescine from L-ornithine: step 1/1.</text>
</comment>
<gene>
    <name evidence="11" type="ORF">BDN70DRAFT_810186</name>
</gene>
<evidence type="ECO:0000256" key="1">
    <source>
        <dbReference type="ARBA" id="ARBA00001933"/>
    </source>
</evidence>
<proteinExistence type="inferred from homology"/>
<comment type="catalytic activity">
    <reaction evidence="8">
        <text>L-ornithine + H(+) = putrescine + CO2</text>
        <dbReference type="Rhea" id="RHEA:22964"/>
        <dbReference type="ChEBI" id="CHEBI:15378"/>
        <dbReference type="ChEBI" id="CHEBI:16526"/>
        <dbReference type="ChEBI" id="CHEBI:46911"/>
        <dbReference type="ChEBI" id="CHEBI:326268"/>
        <dbReference type="EC" id="4.1.1.17"/>
    </reaction>
</comment>
<dbReference type="SUPFAM" id="SSF51419">
    <property type="entry name" value="PLP-binding barrel"/>
    <property type="match status" value="1"/>
</dbReference>
<dbReference type="SUPFAM" id="SSF50621">
    <property type="entry name" value="Alanine racemase C-terminal domain-like"/>
    <property type="match status" value="1"/>
</dbReference>
<dbReference type="AlphaFoldDB" id="A0A9P5Z1G5"/>
<evidence type="ECO:0000256" key="8">
    <source>
        <dbReference type="ARBA" id="ARBA00049127"/>
    </source>
</evidence>
<dbReference type="GO" id="GO:0004586">
    <property type="term" value="F:ornithine decarboxylase activity"/>
    <property type="evidence" value="ECO:0007669"/>
    <property type="project" value="UniProtKB-EC"/>
</dbReference>
<feature type="domain" description="Orn/DAP/Arg decarboxylase 2 N-terminal" evidence="10">
    <location>
        <begin position="24"/>
        <end position="255"/>
    </location>
</feature>
<name>A0A9P5Z1G5_9AGAR</name>
<dbReference type="InterPro" id="IPR009006">
    <property type="entry name" value="Ala_racemase/Decarboxylase_C"/>
</dbReference>
<dbReference type="EC" id="4.1.1.17" evidence="6"/>
<comment type="caution">
    <text evidence="11">The sequence shown here is derived from an EMBL/GenBank/DDBJ whole genome shotgun (WGS) entry which is preliminary data.</text>
</comment>
<dbReference type="PROSITE" id="PS00878">
    <property type="entry name" value="ODR_DC_2_1"/>
    <property type="match status" value="1"/>
</dbReference>
<dbReference type="Pfam" id="PF02784">
    <property type="entry name" value="Orn_Arg_deC_N"/>
    <property type="match status" value="1"/>
</dbReference>
<dbReference type="EMBL" id="MU155252">
    <property type="protein sequence ID" value="KAF9477736.1"/>
    <property type="molecule type" value="Genomic_DNA"/>
</dbReference>
<dbReference type="PRINTS" id="PR01182">
    <property type="entry name" value="ORNDCRBXLASE"/>
</dbReference>
<feature type="modified residue" description="N6-(pyridoxal phosphate)lysine" evidence="9">
    <location>
        <position position="47"/>
    </location>
</feature>
<dbReference type="GO" id="GO:0005737">
    <property type="term" value="C:cytoplasm"/>
    <property type="evidence" value="ECO:0007669"/>
    <property type="project" value="TreeGrafter"/>
</dbReference>
<reference evidence="11" key="1">
    <citation type="submission" date="2020-11" db="EMBL/GenBank/DDBJ databases">
        <authorList>
            <consortium name="DOE Joint Genome Institute"/>
            <person name="Ahrendt S."/>
            <person name="Riley R."/>
            <person name="Andreopoulos W."/>
            <person name="Labutti K."/>
            <person name="Pangilinan J."/>
            <person name="Ruiz-Duenas F.J."/>
            <person name="Barrasa J.M."/>
            <person name="Sanchez-Garcia M."/>
            <person name="Camarero S."/>
            <person name="Miyauchi S."/>
            <person name="Serrano A."/>
            <person name="Linde D."/>
            <person name="Babiker R."/>
            <person name="Drula E."/>
            <person name="Ayuso-Fernandez I."/>
            <person name="Pacheco R."/>
            <person name="Padilla G."/>
            <person name="Ferreira P."/>
            <person name="Barriuso J."/>
            <person name="Kellner H."/>
            <person name="Castanera R."/>
            <person name="Alfaro M."/>
            <person name="Ramirez L."/>
            <person name="Pisabarro A.G."/>
            <person name="Kuo A."/>
            <person name="Tritt A."/>
            <person name="Lipzen A."/>
            <person name="He G."/>
            <person name="Yan M."/>
            <person name="Ng V."/>
            <person name="Cullen D."/>
            <person name="Martin F."/>
            <person name="Rosso M.-N."/>
            <person name="Henrissat B."/>
            <person name="Hibbett D."/>
            <person name="Martinez A.T."/>
            <person name="Grigoriev I.V."/>
        </authorList>
    </citation>
    <scope>NUCLEOTIDE SEQUENCE</scope>
    <source>
        <strain evidence="11">CIRM-BRFM 674</strain>
    </source>
</reference>
<evidence type="ECO:0000259" key="10">
    <source>
        <dbReference type="Pfam" id="PF02784"/>
    </source>
</evidence>
<evidence type="ECO:0000256" key="9">
    <source>
        <dbReference type="PIRSR" id="PIRSR600183-50"/>
    </source>
</evidence>
<evidence type="ECO:0000256" key="5">
    <source>
        <dbReference type="ARBA" id="ARBA00034115"/>
    </source>
</evidence>
<comment type="subunit">
    <text evidence="7">Homodimer. Only the dimer is catalytically active, as the active sites are constructed of residues from both monomers.</text>
</comment>